<feature type="region of interest" description="Disordered" evidence="1">
    <location>
        <begin position="119"/>
        <end position="143"/>
    </location>
</feature>
<keyword evidence="3" id="KW-1185">Reference proteome</keyword>
<dbReference type="AlphaFoldDB" id="A0AAV7LD79"/>
<evidence type="ECO:0000256" key="1">
    <source>
        <dbReference type="SAM" id="MobiDB-lite"/>
    </source>
</evidence>
<dbReference type="EMBL" id="JANPWB010000015">
    <property type="protein sequence ID" value="KAJ1089550.1"/>
    <property type="molecule type" value="Genomic_DNA"/>
</dbReference>
<evidence type="ECO:0000313" key="3">
    <source>
        <dbReference type="Proteomes" id="UP001066276"/>
    </source>
</evidence>
<sequence>MCIRCVYFELSNVVVFCKCVCILSVCTANGIPRLKDRRVDSWVVIAWAYFCWRDSGGFVFASLSLTFGVVELCGCLNFVGFRDVGRNSCGGILRPRRCVGSLLHGGGDRLLRREPLLRNPAKPRRPASEPRGKPRSGSRAAAPAAALFSGRALYLERGRAGDPELGRGPRCAQRARFILS</sequence>
<reference evidence="2" key="1">
    <citation type="journal article" date="2022" name="bioRxiv">
        <title>Sequencing and chromosome-scale assembly of the giantPleurodeles waltlgenome.</title>
        <authorList>
            <person name="Brown T."/>
            <person name="Elewa A."/>
            <person name="Iarovenko S."/>
            <person name="Subramanian E."/>
            <person name="Araus A.J."/>
            <person name="Petzold A."/>
            <person name="Susuki M."/>
            <person name="Suzuki K.-i.T."/>
            <person name="Hayashi T."/>
            <person name="Toyoda A."/>
            <person name="Oliveira C."/>
            <person name="Osipova E."/>
            <person name="Leigh N.D."/>
            <person name="Simon A."/>
            <person name="Yun M.H."/>
        </authorList>
    </citation>
    <scope>NUCLEOTIDE SEQUENCE</scope>
    <source>
        <strain evidence="2">20211129_DDA</strain>
        <tissue evidence="2">Liver</tissue>
    </source>
</reference>
<name>A0AAV7LD79_PLEWA</name>
<organism evidence="2 3">
    <name type="scientific">Pleurodeles waltl</name>
    <name type="common">Iberian ribbed newt</name>
    <dbReference type="NCBI Taxonomy" id="8319"/>
    <lineage>
        <taxon>Eukaryota</taxon>
        <taxon>Metazoa</taxon>
        <taxon>Chordata</taxon>
        <taxon>Craniata</taxon>
        <taxon>Vertebrata</taxon>
        <taxon>Euteleostomi</taxon>
        <taxon>Amphibia</taxon>
        <taxon>Batrachia</taxon>
        <taxon>Caudata</taxon>
        <taxon>Salamandroidea</taxon>
        <taxon>Salamandridae</taxon>
        <taxon>Pleurodelinae</taxon>
        <taxon>Pleurodeles</taxon>
    </lineage>
</organism>
<evidence type="ECO:0000313" key="2">
    <source>
        <dbReference type="EMBL" id="KAJ1089550.1"/>
    </source>
</evidence>
<comment type="caution">
    <text evidence="2">The sequence shown here is derived from an EMBL/GenBank/DDBJ whole genome shotgun (WGS) entry which is preliminary data.</text>
</comment>
<gene>
    <name evidence="2" type="ORF">NDU88_002701</name>
</gene>
<accession>A0AAV7LD79</accession>
<protein>
    <submittedName>
        <fullName evidence="2">Uncharacterized protein</fullName>
    </submittedName>
</protein>
<dbReference type="Proteomes" id="UP001066276">
    <property type="component" value="Chromosome 11"/>
</dbReference>
<proteinExistence type="predicted"/>